<protein>
    <submittedName>
        <fullName evidence="7">Zinc ABC transporter substrate-binding protein</fullName>
    </submittedName>
</protein>
<dbReference type="PANTHER" id="PTHR42953:SF3">
    <property type="entry name" value="HIGH-AFFINITY ZINC UPTAKE SYSTEM PROTEIN ZNUA"/>
    <property type="match status" value="1"/>
</dbReference>
<dbReference type="RefSeq" id="WP_208254112.1">
    <property type="nucleotide sequence ID" value="NZ_JAGEOJ010000002.1"/>
</dbReference>
<dbReference type="Proteomes" id="UP000669179">
    <property type="component" value="Unassembled WGS sequence"/>
</dbReference>
<dbReference type="EMBL" id="JAGEOJ010000002">
    <property type="protein sequence ID" value="MBO2446514.1"/>
    <property type="molecule type" value="Genomic_DNA"/>
</dbReference>
<dbReference type="GO" id="GO:0046872">
    <property type="term" value="F:metal ion binding"/>
    <property type="evidence" value="ECO:0007669"/>
    <property type="project" value="InterPro"/>
</dbReference>
<dbReference type="PROSITE" id="PS51257">
    <property type="entry name" value="PROKAR_LIPOPROTEIN"/>
    <property type="match status" value="1"/>
</dbReference>
<dbReference type="InterPro" id="IPR006129">
    <property type="entry name" value="AdhesinB"/>
</dbReference>
<feature type="signal peptide" evidence="6">
    <location>
        <begin position="1"/>
        <end position="24"/>
    </location>
</feature>
<comment type="caution">
    <text evidence="7">The sequence shown here is derived from an EMBL/GenBank/DDBJ whole genome shotgun (WGS) entry which is preliminary data.</text>
</comment>
<dbReference type="AlphaFoldDB" id="A0A939T3E4"/>
<comment type="similarity">
    <text evidence="1 4">Belongs to the bacterial solute-binding protein 9 family.</text>
</comment>
<dbReference type="Pfam" id="PF01297">
    <property type="entry name" value="ZnuA"/>
    <property type="match status" value="1"/>
</dbReference>
<dbReference type="Gene3D" id="3.40.50.1980">
    <property type="entry name" value="Nitrogenase molybdenum iron protein domain"/>
    <property type="match status" value="2"/>
</dbReference>
<feature type="region of interest" description="Disordered" evidence="5">
    <location>
        <begin position="116"/>
        <end position="138"/>
    </location>
</feature>
<reference evidence="7" key="1">
    <citation type="submission" date="2021-03" db="EMBL/GenBank/DDBJ databases">
        <authorList>
            <person name="Kanchanasin P."/>
            <person name="Saeng-In P."/>
            <person name="Phongsopitanun W."/>
            <person name="Yuki M."/>
            <person name="Kudo T."/>
            <person name="Ohkuma M."/>
            <person name="Tanasupawat S."/>
        </authorList>
    </citation>
    <scope>NUCLEOTIDE SEQUENCE</scope>
    <source>
        <strain evidence="7">GKU 128</strain>
    </source>
</reference>
<evidence type="ECO:0000256" key="6">
    <source>
        <dbReference type="SAM" id="SignalP"/>
    </source>
</evidence>
<dbReference type="SUPFAM" id="SSF53807">
    <property type="entry name" value="Helical backbone' metal receptor"/>
    <property type="match status" value="1"/>
</dbReference>
<dbReference type="PRINTS" id="PR00691">
    <property type="entry name" value="ADHESINB"/>
</dbReference>
<keyword evidence="8" id="KW-1185">Reference proteome</keyword>
<evidence type="ECO:0000313" key="7">
    <source>
        <dbReference type="EMBL" id="MBO2446514.1"/>
    </source>
</evidence>
<evidence type="ECO:0000256" key="4">
    <source>
        <dbReference type="RuleBase" id="RU003512"/>
    </source>
</evidence>
<dbReference type="InterPro" id="IPR006128">
    <property type="entry name" value="Lipoprotein_PsaA-like"/>
</dbReference>
<dbReference type="InterPro" id="IPR006127">
    <property type="entry name" value="ZnuA-like"/>
</dbReference>
<evidence type="ECO:0000256" key="1">
    <source>
        <dbReference type="ARBA" id="ARBA00011028"/>
    </source>
</evidence>
<name>A0A939T3E4_9ACTN</name>
<organism evidence="7 8">
    <name type="scientific">Actinomadura barringtoniae</name>
    <dbReference type="NCBI Taxonomy" id="1427535"/>
    <lineage>
        <taxon>Bacteria</taxon>
        <taxon>Bacillati</taxon>
        <taxon>Actinomycetota</taxon>
        <taxon>Actinomycetes</taxon>
        <taxon>Streptosporangiales</taxon>
        <taxon>Thermomonosporaceae</taxon>
        <taxon>Actinomadura</taxon>
    </lineage>
</organism>
<gene>
    <name evidence="7" type="ORF">J4573_05395</name>
</gene>
<keyword evidence="3 6" id="KW-0732">Signal</keyword>
<accession>A0A939T3E4</accession>
<evidence type="ECO:0000313" key="8">
    <source>
        <dbReference type="Proteomes" id="UP000669179"/>
    </source>
</evidence>
<dbReference type="InterPro" id="IPR050492">
    <property type="entry name" value="Bact_metal-bind_prot9"/>
</dbReference>
<dbReference type="GO" id="GO:0030001">
    <property type="term" value="P:metal ion transport"/>
    <property type="evidence" value="ECO:0007669"/>
    <property type="project" value="InterPro"/>
</dbReference>
<dbReference type="PRINTS" id="PR00690">
    <property type="entry name" value="ADHESNFAMILY"/>
</dbReference>
<dbReference type="GO" id="GO:0007155">
    <property type="term" value="P:cell adhesion"/>
    <property type="evidence" value="ECO:0007669"/>
    <property type="project" value="InterPro"/>
</dbReference>
<sequence length="309" mass="32309">MFTSSKRVPALIATAAAAALGLTACGGSADAEKSADGKTKVIAGFYPMAWLTEKVGGDKVSVQTLTKPGAEPHDLELTARQTADVSKAGFVTYVKGLQPAVDDAVAKNGKDKSLDAASVVKTLPPPSGAEEEGHDHPSYDPHIWLDPARMATIATALGDKLAAADPADATTYKDNAKKVVTQLNALDQQYQSGLKNCQQKNIVTAHAAFGYMADHYGLKQVSIAGVDPTNEPSPKRLAELTQQIKATGATTVFTETLVSPKVAETLAREAGVKTAVLDPIEGVWKGSTDDYASLMAKNLQTLKTALGCS</sequence>
<dbReference type="PANTHER" id="PTHR42953">
    <property type="entry name" value="HIGH-AFFINITY ZINC UPTAKE SYSTEM PROTEIN ZNUA-RELATED"/>
    <property type="match status" value="1"/>
</dbReference>
<evidence type="ECO:0000256" key="5">
    <source>
        <dbReference type="SAM" id="MobiDB-lite"/>
    </source>
</evidence>
<proteinExistence type="inferred from homology"/>
<evidence type="ECO:0000256" key="2">
    <source>
        <dbReference type="ARBA" id="ARBA00022448"/>
    </source>
</evidence>
<feature type="chain" id="PRO_5039586830" evidence="6">
    <location>
        <begin position="25"/>
        <end position="309"/>
    </location>
</feature>
<evidence type="ECO:0000256" key="3">
    <source>
        <dbReference type="ARBA" id="ARBA00022729"/>
    </source>
</evidence>
<keyword evidence="2 4" id="KW-0813">Transport</keyword>